<evidence type="ECO:0000256" key="1">
    <source>
        <dbReference type="SAM" id="MobiDB-lite"/>
    </source>
</evidence>
<dbReference type="EnsemblPlants" id="TuG1812G0200004306.01.T01">
    <property type="protein sequence ID" value="TuG1812G0200004306.01.T01"/>
    <property type="gene ID" value="TuG1812G0200004306.01"/>
</dbReference>
<reference evidence="2" key="3">
    <citation type="submission" date="2022-06" db="UniProtKB">
        <authorList>
            <consortium name="EnsemblPlants"/>
        </authorList>
    </citation>
    <scope>IDENTIFICATION</scope>
</reference>
<reference evidence="2" key="2">
    <citation type="submission" date="2018-03" db="EMBL/GenBank/DDBJ databases">
        <title>The Triticum urartu genome reveals the dynamic nature of wheat genome evolution.</title>
        <authorList>
            <person name="Ling H."/>
            <person name="Ma B."/>
            <person name="Shi X."/>
            <person name="Liu H."/>
            <person name="Dong L."/>
            <person name="Sun H."/>
            <person name="Cao Y."/>
            <person name="Gao Q."/>
            <person name="Zheng S."/>
            <person name="Li Y."/>
            <person name="Yu Y."/>
            <person name="Du H."/>
            <person name="Qi M."/>
            <person name="Li Y."/>
            <person name="Yu H."/>
            <person name="Cui Y."/>
            <person name="Wang N."/>
            <person name="Chen C."/>
            <person name="Wu H."/>
            <person name="Zhao Y."/>
            <person name="Zhang J."/>
            <person name="Li Y."/>
            <person name="Zhou W."/>
            <person name="Zhang B."/>
            <person name="Hu W."/>
            <person name="Eijk M."/>
            <person name="Tang J."/>
            <person name="Witsenboer H."/>
            <person name="Zhao S."/>
            <person name="Li Z."/>
            <person name="Zhang A."/>
            <person name="Wang D."/>
            <person name="Liang C."/>
        </authorList>
    </citation>
    <scope>NUCLEOTIDE SEQUENCE [LARGE SCALE GENOMIC DNA]</scope>
    <source>
        <strain evidence="2">cv. G1812</strain>
    </source>
</reference>
<organism evidence="2 3">
    <name type="scientific">Triticum urartu</name>
    <name type="common">Red wild einkorn</name>
    <name type="synonym">Crithodium urartu</name>
    <dbReference type="NCBI Taxonomy" id="4572"/>
    <lineage>
        <taxon>Eukaryota</taxon>
        <taxon>Viridiplantae</taxon>
        <taxon>Streptophyta</taxon>
        <taxon>Embryophyta</taxon>
        <taxon>Tracheophyta</taxon>
        <taxon>Spermatophyta</taxon>
        <taxon>Magnoliopsida</taxon>
        <taxon>Liliopsida</taxon>
        <taxon>Poales</taxon>
        <taxon>Poaceae</taxon>
        <taxon>BOP clade</taxon>
        <taxon>Pooideae</taxon>
        <taxon>Triticodae</taxon>
        <taxon>Triticeae</taxon>
        <taxon>Triticinae</taxon>
        <taxon>Triticum</taxon>
    </lineage>
</organism>
<reference evidence="3" key="1">
    <citation type="journal article" date="2013" name="Nature">
        <title>Draft genome of the wheat A-genome progenitor Triticum urartu.</title>
        <authorList>
            <person name="Ling H.Q."/>
            <person name="Zhao S."/>
            <person name="Liu D."/>
            <person name="Wang J."/>
            <person name="Sun H."/>
            <person name="Zhang C."/>
            <person name="Fan H."/>
            <person name="Li D."/>
            <person name="Dong L."/>
            <person name="Tao Y."/>
            <person name="Gao C."/>
            <person name="Wu H."/>
            <person name="Li Y."/>
            <person name="Cui Y."/>
            <person name="Guo X."/>
            <person name="Zheng S."/>
            <person name="Wang B."/>
            <person name="Yu K."/>
            <person name="Liang Q."/>
            <person name="Yang W."/>
            <person name="Lou X."/>
            <person name="Chen J."/>
            <person name="Feng M."/>
            <person name="Jian J."/>
            <person name="Zhang X."/>
            <person name="Luo G."/>
            <person name="Jiang Y."/>
            <person name="Liu J."/>
            <person name="Wang Z."/>
            <person name="Sha Y."/>
            <person name="Zhang B."/>
            <person name="Wu H."/>
            <person name="Tang D."/>
            <person name="Shen Q."/>
            <person name="Xue P."/>
            <person name="Zou S."/>
            <person name="Wang X."/>
            <person name="Liu X."/>
            <person name="Wang F."/>
            <person name="Yang Y."/>
            <person name="An X."/>
            <person name="Dong Z."/>
            <person name="Zhang K."/>
            <person name="Zhang X."/>
            <person name="Luo M.C."/>
            <person name="Dvorak J."/>
            <person name="Tong Y."/>
            <person name="Wang J."/>
            <person name="Yang H."/>
            <person name="Li Z."/>
            <person name="Wang D."/>
            <person name="Zhang A."/>
            <person name="Wang J."/>
        </authorList>
    </citation>
    <scope>NUCLEOTIDE SEQUENCE</scope>
    <source>
        <strain evidence="3">cv. G1812</strain>
    </source>
</reference>
<protein>
    <submittedName>
        <fullName evidence="2">Uncharacterized protein</fullName>
    </submittedName>
</protein>
<sequence length="57" mass="6327">MGRLMKGCEQGTHDLSADDTVDSSEKPFIPDDYADDDCFKVSQTMKLVGVVQSRKQC</sequence>
<evidence type="ECO:0000313" key="3">
    <source>
        <dbReference type="Proteomes" id="UP000015106"/>
    </source>
</evidence>
<dbReference type="Proteomes" id="UP000015106">
    <property type="component" value="Chromosome 2"/>
</dbReference>
<evidence type="ECO:0000313" key="2">
    <source>
        <dbReference type="EnsemblPlants" id="TuG1812G0200004306.01.T01"/>
    </source>
</evidence>
<proteinExistence type="predicted"/>
<dbReference type="Gramene" id="TuG1812G0200004306.01.T01">
    <property type="protein sequence ID" value="TuG1812G0200004306.01.T01"/>
    <property type="gene ID" value="TuG1812G0200004306.01"/>
</dbReference>
<name>A0A8R7TKP5_TRIUA</name>
<feature type="region of interest" description="Disordered" evidence="1">
    <location>
        <begin position="1"/>
        <end position="27"/>
    </location>
</feature>
<accession>A0A8R7TKP5</accession>
<keyword evidence="3" id="KW-1185">Reference proteome</keyword>
<dbReference type="AlphaFoldDB" id="A0A8R7TKP5"/>